<evidence type="ECO:0000313" key="11">
    <source>
        <dbReference type="EMBL" id="KKI51697.1"/>
    </source>
</evidence>
<comment type="subcellular location">
    <subcellularLocation>
        <location evidence="9">Cytoplasm</location>
    </subcellularLocation>
</comment>
<evidence type="ECO:0000256" key="6">
    <source>
        <dbReference type="ARBA" id="ARBA00023004"/>
    </source>
</evidence>
<dbReference type="InterPro" id="IPR008331">
    <property type="entry name" value="Ferritin_DPS_dom"/>
</dbReference>
<gene>
    <name evidence="11" type="ORF">CHK_0864</name>
</gene>
<comment type="similarity">
    <text evidence="2 9">Belongs to the ferritin family. Prokaryotic subfamily.</text>
</comment>
<name>A0A0M2NMQ6_9FIRM</name>
<dbReference type="GO" id="GO:0008199">
    <property type="term" value="F:ferric iron binding"/>
    <property type="evidence" value="ECO:0007669"/>
    <property type="project" value="InterPro"/>
</dbReference>
<comment type="catalytic activity">
    <reaction evidence="7 9">
        <text>4 Fe(2+) + O2 + 6 H2O = 4 iron(III) oxide-hydroxide + 12 H(+)</text>
        <dbReference type="Rhea" id="RHEA:11972"/>
        <dbReference type="ChEBI" id="CHEBI:15377"/>
        <dbReference type="ChEBI" id="CHEBI:15378"/>
        <dbReference type="ChEBI" id="CHEBI:15379"/>
        <dbReference type="ChEBI" id="CHEBI:29033"/>
        <dbReference type="ChEBI" id="CHEBI:78619"/>
        <dbReference type="EC" id="1.16.3.2"/>
    </reaction>
</comment>
<dbReference type="Gene3D" id="1.20.1260.10">
    <property type="match status" value="1"/>
</dbReference>
<dbReference type="EC" id="1.16.3.2" evidence="9"/>
<evidence type="ECO:0000313" key="12">
    <source>
        <dbReference type="Proteomes" id="UP000034076"/>
    </source>
</evidence>
<evidence type="ECO:0000256" key="3">
    <source>
        <dbReference type="ARBA" id="ARBA00022434"/>
    </source>
</evidence>
<sequence>MLSEKLENMLNEQVKNEFYSAYFYLSMAAWFTSKNLNGFANWYTVQAQEERDHATMLMNYILRVGGNAEFRAIEAPDTDFKSPMDIFEKTLAHEQKVTGMINELMGAAMDERDFKTQHFLQWFVNEQVEEEENANGLIEKLKISNNSEGGILYMDNEAAARVYTPATQAAN</sequence>
<evidence type="ECO:0000256" key="9">
    <source>
        <dbReference type="RuleBase" id="RU361145"/>
    </source>
</evidence>
<dbReference type="Proteomes" id="UP000034076">
    <property type="component" value="Unassembled WGS sequence"/>
</dbReference>
<evidence type="ECO:0000256" key="2">
    <source>
        <dbReference type="ARBA" id="ARBA00006950"/>
    </source>
</evidence>
<dbReference type="Pfam" id="PF00210">
    <property type="entry name" value="Ferritin"/>
    <property type="match status" value="1"/>
</dbReference>
<feature type="binding site" evidence="8">
    <location>
        <position position="94"/>
    </location>
    <ligand>
        <name>Fe cation</name>
        <dbReference type="ChEBI" id="CHEBI:24875"/>
        <label>1</label>
    </ligand>
</feature>
<organism evidence="11 12">
    <name type="scientific">Christensenella hongkongensis</name>
    <dbReference type="NCBI Taxonomy" id="270498"/>
    <lineage>
        <taxon>Bacteria</taxon>
        <taxon>Bacillati</taxon>
        <taxon>Bacillota</taxon>
        <taxon>Clostridia</taxon>
        <taxon>Christensenellales</taxon>
        <taxon>Christensenellaceae</taxon>
        <taxon>Christensenella</taxon>
    </lineage>
</organism>
<feature type="domain" description="Ferritin-like diiron" evidence="10">
    <location>
        <begin position="1"/>
        <end position="145"/>
    </location>
</feature>
<dbReference type="InterPro" id="IPR001519">
    <property type="entry name" value="Ferritin"/>
</dbReference>
<feature type="binding site" evidence="8">
    <location>
        <position position="127"/>
    </location>
    <ligand>
        <name>Fe cation</name>
        <dbReference type="ChEBI" id="CHEBI:24875"/>
        <label>1</label>
    </ligand>
</feature>
<protein>
    <recommendedName>
        <fullName evidence="9">Ferritin</fullName>
        <ecNumber evidence="9">1.16.3.2</ecNumber>
    </recommendedName>
</protein>
<keyword evidence="6 8" id="KW-0408">Iron</keyword>
<dbReference type="PANTHER" id="PTHR11431">
    <property type="entry name" value="FERRITIN"/>
    <property type="match status" value="1"/>
</dbReference>
<evidence type="ECO:0000256" key="4">
    <source>
        <dbReference type="ARBA" id="ARBA00022723"/>
    </source>
</evidence>
<feature type="binding site" evidence="8">
    <location>
        <position position="17"/>
    </location>
    <ligand>
        <name>Fe cation</name>
        <dbReference type="ChEBI" id="CHEBI:24875"/>
        <label>1</label>
    </ligand>
</feature>
<dbReference type="STRING" id="270498.CHK_0864"/>
<keyword evidence="9" id="KW-0963">Cytoplasm</keyword>
<dbReference type="InterPro" id="IPR009078">
    <property type="entry name" value="Ferritin-like_SF"/>
</dbReference>
<feature type="binding site" evidence="8">
    <location>
        <position position="50"/>
    </location>
    <ligand>
        <name>Fe cation</name>
        <dbReference type="ChEBI" id="CHEBI:24875"/>
        <label>1</label>
    </ligand>
</feature>
<reference evidence="11 12" key="1">
    <citation type="submission" date="2015-04" db="EMBL/GenBank/DDBJ databases">
        <title>Draft genome sequence of bacteremic isolate Catabacter hongkongensis type strain HKU16T.</title>
        <authorList>
            <person name="Lau S.K."/>
            <person name="Teng J.L."/>
            <person name="Huang Y."/>
            <person name="Curreem S.O."/>
            <person name="Tsui S.K."/>
            <person name="Woo P.C."/>
        </authorList>
    </citation>
    <scope>NUCLEOTIDE SEQUENCE [LARGE SCALE GENOMIC DNA]</scope>
    <source>
        <strain evidence="11 12">HKU16</strain>
    </source>
</reference>
<keyword evidence="4 8" id="KW-0479">Metal-binding</keyword>
<dbReference type="GO" id="GO:0005829">
    <property type="term" value="C:cytosol"/>
    <property type="evidence" value="ECO:0007669"/>
    <property type="project" value="TreeGrafter"/>
</dbReference>
<dbReference type="PANTHER" id="PTHR11431:SF127">
    <property type="entry name" value="BACTERIAL NON-HEME FERRITIN"/>
    <property type="match status" value="1"/>
</dbReference>
<proteinExistence type="inferred from homology"/>
<accession>A0A0M2NMQ6</accession>
<keyword evidence="5" id="KW-0560">Oxidoreductase</keyword>
<dbReference type="FunFam" id="1.20.1260.10:FF:000001">
    <property type="entry name" value="Non-heme ferritin"/>
    <property type="match status" value="1"/>
</dbReference>
<evidence type="ECO:0000256" key="1">
    <source>
        <dbReference type="ARBA" id="ARBA00002485"/>
    </source>
</evidence>
<dbReference type="InterPro" id="IPR012347">
    <property type="entry name" value="Ferritin-like"/>
</dbReference>
<dbReference type="GO" id="GO:0008198">
    <property type="term" value="F:ferrous iron binding"/>
    <property type="evidence" value="ECO:0007669"/>
    <property type="project" value="TreeGrafter"/>
</dbReference>
<dbReference type="GO" id="GO:0006826">
    <property type="term" value="P:iron ion transport"/>
    <property type="evidence" value="ECO:0007669"/>
    <property type="project" value="InterPro"/>
</dbReference>
<dbReference type="AlphaFoldDB" id="A0A0M2NMQ6"/>
<keyword evidence="12" id="KW-1185">Reference proteome</keyword>
<evidence type="ECO:0000256" key="5">
    <source>
        <dbReference type="ARBA" id="ARBA00023002"/>
    </source>
</evidence>
<dbReference type="OrthoDB" id="9801481at2"/>
<dbReference type="RefSeq" id="WP_046442777.1">
    <property type="nucleotide sequence ID" value="NZ_JAXDTA010000267.1"/>
</dbReference>
<dbReference type="InterPro" id="IPR009040">
    <property type="entry name" value="Ferritin-like_diiron"/>
</dbReference>
<comment type="caution">
    <text evidence="11">The sequence shown here is derived from an EMBL/GenBank/DDBJ whole genome shotgun (WGS) entry which is preliminary data.</text>
</comment>
<evidence type="ECO:0000256" key="8">
    <source>
        <dbReference type="PIRSR" id="PIRSR601519-1"/>
    </source>
</evidence>
<dbReference type="GO" id="GO:0042802">
    <property type="term" value="F:identical protein binding"/>
    <property type="evidence" value="ECO:0007669"/>
    <property type="project" value="UniProtKB-ARBA"/>
</dbReference>
<keyword evidence="3 9" id="KW-0409">Iron storage</keyword>
<dbReference type="SUPFAM" id="SSF47240">
    <property type="entry name" value="Ferritin-like"/>
    <property type="match status" value="1"/>
</dbReference>
<dbReference type="InterPro" id="IPR041719">
    <property type="entry name" value="Ferritin_prok"/>
</dbReference>
<dbReference type="GO" id="GO:0004322">
    <property type="term" value="F:ferroxidase activity"/>
    <property type="evidence" value="ECO:0007669"/>
    <property type="project" value="TreeGrafter"/>
</dbReference>
<dbReference type="CDD" id="cd01055">
    <property type="entry name" value="Nonheme_Ferritin"/>
    <property type="match status" value="1"/>
</dbReference>
<dbReference type="EMBL" id="LAYJ01000068">
    <property type="protein sequence ID" value="KKI51697.1"/>
    <property type="molecule type" value="Genomic_DNA"/>
</dbReference>
<dbReference type="PROSITE" id="PS50905">
    <property type="entry name" value="FERRITIN_LIKE"/>
    <property type="match status" value="1"/>
</dbReference>
<feature type="binding site" evidence="8">
    <location>
        <position position="53"/>
    </location>
    <ligand>
        <name>Fe cation</name>
        <dbReference type="ChEBI" id="CHEBI:24875"/>
        <label>1</label>
    </ligand>
</feature>
<dbReference type="GO" id="GO:0006879">
    <property type="term" value="P:intracellular iron ion homeostasis"/>
    <property type="evidence" value="ECO:0007669"/>
    <property type="project" value="UniProtKB-KW"/>
</dbReference>
<comment type="function">
    <text evidence="1 9">Iron-storage protein.</text>
</comment>
<evidence type="ECO:0000259" key="10">
    <source>
        <dbReference type="PROSITE" id="PS50905"/>
    </source>
</evidence>
<evidence type="ECO:0000256" key="7">
    <source>
        <dbReference type="ARBA" id="ARBA00048035"/>
    </source>
</evidence>